<evidence type="ECO:0000313" key="2">
    <source>
        <dbReference type="Proteomes" id="UP001164459"/>
    </source>
</evidence>
<protein>
    <submittedName>
        <fullName evidence="1">Uncharacterized protein</fullName>
    </submittedName>
</protein>
<gene>
    <name evidence="1" type="ORF">O0S08_32765</name>
</gene>
<evidence type="ECO:0000313" key="1">
    <source>
        <dbReference type="EMBL" id="WAS90987.1"/>
    </source>
</evidence>
<proteinExistence type="predicted"/>
<sequence>MTLYVVDPDDERDAFPPPSAMTLGAFLQDRPPWTPRLDRTVLMFDMLPLIFNDDINSFGYLSHIVLQLEEVSARLTAGKYALLCTSGGEPLFLILEPAEGGTEVSILGTHRPARSLSADYAAARRPWLHRRRASRAGGSRPAAVCKSGFFVAASEASTCVGTSLGSAIAPTCSVRDFDAGIPGLIAHARPPAQAGPRAEATSDRSASCRVGQLSVLIRM</sequence>
<dbReference type="EMBL" id="CP114040">
    <property type="protein sequence ID" value="WAS90987.1"/>
    <property type="molecule type" value="Genomic_DNA"/>
</dbReference>
<organism evidence="1 2">
    <name type="scientific">Nannocystis punicea</name>
    <dbReference type="NCBI Taxonomy" id="2995304"/>
    <lineage>
        <taxon>Bacteria</taxon>
        <taxon>Pseudomonadati</taxon>
        <taxon>Myxococcota</taxon>
        <taxon>Polyangia</taxon>
        <taxon>Nannocystales</taxon>
        <taxon>Nannocystaceae</taxon>
        <taxon>Nannocystis</taxon>
    </lineage>
</organism>
<accession>A0ABY7GVK6</accession>
<name>A0ABY7GVK6_9BACT</name>
<dbReference type="Proteomes" id="UP001164459">
    <property type="component" value="Chromosome"/>
</dbReference>
<keyword evidence="2" id="KW-1185">Reference proteome</keyword>
<dbReference type="RefSeq" id="WP_269033326.1">
    <property type="nucleotide sequence ID" value="NZ_CP114040.1"/>
</dbReference>
<reference evidence="1" key="1">
    <citation type="submission" date="2022-11" db="EMBL/GenBank/DDBJ databases">
        <title>Minimal conservation of predation-associated metabolite biosynthetic gene clusters underscores biosynthetic potential of Myxococcota including descriptions for ten novel species: Archangium lansinium sp. nov., Myxococcus landrumus sp. nov., Nannocystis bai.</title>
        <authorList>
            <person name="Ahearne A."/>
            <person name="Stevens C."/>
            <person name="Dowd S."/>
        </authorList>
    </citation>
    <scope>NUCLEOTIDE SEQUENCE</scope>
    <source>
        <strain evidence="1">Fl3</strain>
    </source>
</reference>